<gene>
    <name evidence="1" type="ORF">PoMZ_02901</name>
</gene>
<name>A0A4P7N6G2_PYROR</name>
<evidence type="ECO:0000313" key="1">
    <source>
        <dbReference type="EMBL" id="QBZ57963.1"/>
    </source>
</evidence>
<proteinExistence type="predicted"/>
<organism evidence="1 2">
    <name type="scientific">Pyricularia oryzae</name>
    <name type="common">Rice blast fungus</name>
    <name type="synonym">Magnaporthe oryzae</name>
    <dbReference type="NCBI Taxonomy" id="318829"/>
    <lineage>
        <taxon>Eukaryota</taxon>
        <taxon>Fungi</taxon>
        <taxon>Dikarya</taxon>
        <taxon>Ascomycota</taxon>
        <taxon>Pezizomycotina</taxon>
        <taxon>Sordariomycetes</taxon>
        <taxon>Sordariomycetidae</taxon>
        <taxon>Magnaporthales</taxon>
        <taxon>Pyriculariaceae</taxon>
        <taxon>Pyricularia</taxon>
    </lineage>
</organism>
<dbReference type="EMBL" id="CP034206">
    <property type="protein sequence ID" value="QBZ57963.1"/>
    <property type="molecule type" value="Genomic_DNA"/>
</dbReference>
<sequence>MAATLMEMLVIANSQTPRRRQRLVLVAEVLGLEL</sequence>
<dbReference type="Proteomes" id="UP000294847">
    <property type="component" value="Chromosome 3"/>
</dbReference>
<reference evidence="1 2" key="1">
    <citation type="journal article" date="2019" name="Mol. Biol. Evol.">
        <title>Blast fungal genomes show frequent chromosomal changes, gene gains and losses, and effector gene turnover.</title>
        <authorList>
            <person name="Gomez Luciano L.B."/>
            <person name="Jason Tsai I."/>
            <person name="Chuma I."/>
            <person name="Tosa Y."/>
            <person name="Chen Y.H."/>
            <person name="Li J.Y."/>
            <person name="Li M.Y."/>
            <person name="Jade Lu M.Y."/>
            <person name="Nakayashiki H."/>
            <person name="Li W.H."/>
        </authorList>
    </citation>
    <scope>NUCLEOTIDE SEQUENCE [LARGE SCALE GENOMIC DNA]</scope>
    <source>
        <strain evidence="1">MZ5-1-6</strain>
    </source>
</reference>
<accession>A0A4P7N6G2</accession>
<protein>
    <submittedName>
        <fullName evidence="1">Uncharacterized protein</fullName>
    </submittedName>
</protein>
<dbReference type="AlphaFoldDB" id="A0A4P7N6G2"/>
<evidence type="ECO:0000313" key="2">
    <source>
        <dbReference type="Proteomes" id="UP000294847"/>
    </source>
</evidence>